<keyword evidence="5" id="KW-0119">Carbohydrate metabolism</keyword>
<evidence type="ECO:0000256" key="1">
    <source>
        <dbReference type="ARBA" id="ARBA00001946"/>
    </source>
</evidence>
<dbReference type="Proteomes" id="UP000518288">
    <property type="component" value="Unassembled WGS sequence"/>
</dbReference>
<keyword evidence="4" id="KW-0460">Magnesium</keyword>
<dbReference type="GO" id="GO:0005975">
    <property type="term" value="P:carbohydrate metabolic process"/>
    <property type="evidence" value="ECO:0007669"/>
    <property type="project" value="InterPro"/>
</dbReference>
<evidence type="ECO:0000256" key="2">
    <source>
        <dbReference type="ARBA" id="ARBA00022723"/>
    </source>
</evidence>
<dbReference type="PANTHER" id="PTHR31609:SF1">
    <property type="entry name" value="CARBOHYDRATE DEACETYLASE"/>
    <property type="match status" value="1"/>
</dbReference>
<comment type="cofactor">
    <cofactor evidence="1">
        <name>Mg(2+)</name>
        <dbReference type="ChEBI" id="CHEBI:18420"/>
    </cofactor>
</comment>
<dbReference type="PANTHER" id="PTHR31609">
    <property type="entry name" value="YDJC DEACETYLASE FAMILY MEMBER"/>
    <property type="match status" value="1"/>
</dbReference>
<protein>
    <submittedName>
        <fullName evidence="6">Putative glycoside hydrolase/deacetylase ChbG (UPF0249 family)</fullName>
    </submittedName>
</protein>
<dbReference type="AlphaFoldDB" id="A0A7Y9U853"/>
<comment type="caution">
    <text evidence="6">The sequence shown here is derived from an EMBL/GenBank/DDBJ whole genome shotgun (WGS) entry which is preliminary data.</text>
</comment>
<evidence type="ECO:0000256" key="5">
    <source>
        <dbReference type="ARBA" id="ARBA00023277"/>
    </source>
</evidence>
<dbReference type="EMBL" id="JACCFH010000001">
    <property type="protein sequence ID" value="NYG34512.1"/>
    <property type="molecule type" value="Genomic_DNA"/>
</dbReference>
<keyword evidence="7" id="KW-1185">Reference proteome</keyword>
<accession>A0A7Y9U853</accession>
<dbReference type="RefSeq" id="WP_179635142.1">
    <property type="nucleotide sequence ID" value="NZ_JACCFH010000001.1"/>
</dbReference>
<keyword evidence="2" id="KW-0479">Metal-binding</keyword>
<keyword evidence="3 6" id="KW-0378">Hydrolase</keyword>
<gene>
    <name evidence="6" type="ORF">BDD16_003498</name>
</gene>
<dbReference type="GO" id="GO:0019213">
    <property type="term" value="F:deacetylase activity"/>
    <property type="evidence" value="ECO:0007669"/>
    <property type="project" value="TreeGrafter"/>
</dbReference>
<evidence type="ECO:0000256" key="3">
    <source>
        <dbReference type="ARBA" id="ARBA00022801"/>
    </source>
</evidence>
<dbReference type="Gene3D" id="3.20.20.370">
    <property type="entry name" value="Glycoside hydrolase/deacetylase"/>
    <property type="match status" value="1"/>
</dbReference>
<organism evidence="6 7">
    <name type="scientific">Sphaerotilus montanus</name>
    <dbReference type="NCBI Taxonomy" id="522889"/>
    <lineage>
        <taxon>Bacteria</taxon>
        <taxon>Pseudomonadati</taxon>
        <taxon>Pseudomonadota</taxon>
        <taxon>Betaproteobacteria</taxon>
        <taxon>Burkholderiales</taxon>
        <taxon>Sphaerotilaceae</taxon>
        <taxon>Sphaerotilus</taxon>
    </lineage>
</organism>
<sequence>MPDILASPRPCKRLAVCVDDYGLHAGIDEASTQLARAGRISAVSVMSDGPTWPASAPALRDAARTHPVDVGLHLNLTEALPGTAGEPLPRVILRAGLHLFDARALRRRIEQQLDRFEAGWGAAPDHVDGHQHVHQLAQVRSVLLEALEARYPDTARRPWLRASRAPAGADLPLRRKADVISWLGAVELQRGAARRGWQSNAHLLGVYGFDTDAAGYRALLQRWFALAQDGDLLMCHPASHAPAGDVIGTARQVEWRVWQSDTLPEDLARSGLQITALRNVLAERSSSGASGAVLAAAPGHQN</sequence>
<dbReference type="Pfam" id="PF04794">
    <property type="entry name" value="YdjC"/>
    <property type="match status" value="1"/>
</dbReference>
<evidence type="ECO:0000313" key="6">
    <source>
        <dbReference type="EMBL" id="NYG34512.1"/>
    </source>
</evidence>
<dbReference type="GO" id="GO:0046872">
    <property type="term" value="F:metal ion binding"/>
    <property type="evidence" value="ECO:0007669"/>
    <property type="project" value="UniProtKB-KW"/>
</dbReference>
<dbReference type="CDD" id="cd10807">
    <property type="entry name" value="YdjC_like_3"/>
    <property type="match status" value="1"/>
</dbReference>
<dbReference type="SUPFAM" id="SSF88713">
    <property type="entry name" value="Glycoside hydrolase/deacetylase"/>
    <property type="match status" value="1"/>
</dbReference>
<dbReference type="InterPro" id="IPR011330">
    <property type="entry name" value="Glyco_hydro/deAcase_b/a-brl"/>
</dbReference>
<dbReference type="InterPro" id="IPR006879">
    <property type="entry name" value="YdjC-like"/>
</dbReference>
<reference evidence="6 7" key="1">
    <citation type="submission" date="2020-07" db="EMBL/GenBank/DDBJ databases">
        <title>Genomic Encyclopedia of Archaeal and Bacterial Type Strains, Phase II (KMG-II): from individual species to whole genera.</title>
        <authorList>
            <person name="Goeker M."/>
        </authorList>
    </citation>
    <scope>NUCLEOTIDE SEQUENCE [LARGE SCALE GENOMIC DNA]</scope>
    <source>
        <strain evidence="6 7">DSM 21226</strain>
    </source>
</reference>
<proteinExistence type="predicted"/>
<evidence type="ECO:0000313" key="7">
    <source>
        <dbReference type="Proteomes" id="UP000518288"/>
    </source>
</evidence>
<name>A0A7Y9U853_9BURK</name>
<dbReference type="GO" id="GO:0016787">
    <property type="term" value="F:hydrolase activity"/>
    <property type="evidence" value="ECO:0007669"/>
    <property type="project" value="UniProtKB-KW"/>
</dbReference>
<evidence type="ECO:0000256" key="4">
    <source>
        <dbReference type="ARBA" id="ARBA00022842"/>
    </source>
</evidence>